<dbReference type="EMBL" id="JMUI01000002">
    <property type="protein sequence ID" value="KDM57905.1"/>
    <property type="molecule type" value="Genomic_DNA"/>
</dbReference>
<evidence type="ECO:0000313" key="1">
    <source>
        <dbReference type="EMBL" id="KDM57905.1"/>
    </source>
</evidence>
<accession>A0A334N840</accession>
<organism evidence="1 2">
    <name type="scientific">Acinetobacter nosocomialis</name>
    <dbReference type="NCBI Taxonomy" id="106654"/>
    <lineage>
        <taxon>Bacteria</taxon>
        <taxon>Pseudomonadati</taxon>
        <taxon>Pseudomonadota</taxon>
        <taxon>Gammaproteobacteria</taxon>
        <taxon>Moraxellales</taxon>
        <taxon>Moraxellaceae</taxon>
        <taxon>Acinetobacter</taxon>
        <taxon>Acinetobacter calcoaceticus/baumannii complex</taxon>
    </lineage>
</organism>
<dbReference type="Proteomes" id="UP000027208">
    <property type="component" value="Unassembled WGS sequence"/>
</dbReference>
<evidence type="ECO:0000313" key="2">
    <source>
        <dbReference type="Proteomes" id="UP000027208"/>
    </source>
</evidence>
<sequence>MNTIVNIVNEWHIATAVNGNEINVRIIPHVRKQNSLDGYRWVEVGKKIQLQTGEEIELNQDGKSFYAGFNQLYRLNTYC</sequence>
<gene>
    <name evidence="1" type="ORF">AE32_01204</name>
</gene>
<protein>
    <submittedName>
        <fullName evidence="1">Uncharacterized protein</fullName>
    </submittedName>
</protein>
<reference evidence="1 2" key="1">
    <citation type="submission" date="2014-04" db="EMBL/GenBank/DDBJ databases">
        <title>The Genome Sequence of Acinetobacter baumanii BIDMC 57.</title>
        <authorList>
            <consortium name="The Broad Institute Genomics Platform"/>
            <consortium name="The Broad Institute Genome Sequencing Center for Infectious Disease"/>
            <person name="Murphy C."/>
            <person name="Cosimi L."/>
            <person name="Cerqueira G."/>
            <person name="Feldgarden M."/>
            <person name="Earl A."/>
            <person name="Spencer M.D."/>
            <person name="Fodor A."/>
            <person name="Sautter R.L."/>
            <person name="Hung D."/>
            <person name="Onderdonk A.B."/>
            <person name="Ernst C."/>
            <person name="Delaney M."/>
            <person name="DuBois A."/>
            <person name="Young S.K."/>
            <person name="Zeng Q."/>
            <person name="Gargeya S."/>
            <person name="Abouelleil A."/>
            <person name="Alvarado L."/>
            <person name="Chapman S.B."/>
            <person name="Gainer-Dewar J."/>
            <person name="Goldberg J."/>
            <person name="Griggs A."/>
            <person name="Gujja S."/>
            <person name="Hansen M."/>
            <person name="Howarth C."/>
            <person name="Imamovic A."/>
            <person name="Larimer J."/>
            <person name="Pearson M."/>
            <person name="Poon T.W."/>
            <person name="Priest M."/>
            <person name="Roberts A."/>
            <person name="Saif S."/>
            <person name="Shea T."/>
            <person name="Sykes S."/>
            <person name="Wortman J."/>
            <person name="Nusbaum C."/>
            <person name="Birren B."/>
        </authorList>
    </citation>
    <scope>NUCLEOTIDE SEQUENCE [LARGE SCALE GENOMIC DNA]</scope>
    <source>
        <strain evidence="1 2">BIDMC 57</strain>
    </source>
</reference>
<comment type="caution">
    <text evidence="1">The sequence shown here is derived from an EMBL/GenBank/DDBJ whole genome shotgun (WGS) entry which is preliminary data.</text>
</comment>
<name>A0A334N840_ACINO</name>
<dbReference type="AlphaFoldDB" id="A0A334N840"/>
<proteinExistence type="predicted"/>